<dbReference type="Gene3D" id="3.40.30.10">
    <property type="entry name" value="Glutaredoxin"/>
    <property type="match status" value="1"/>
</dbReference>
<sequence>MSNKNKDMGVLSQNENLIKLYVHPDNRMAKQSIAVAEASKAIKKVVNLSEVKLTETQWGDLADLLNLDSPQDLINFDHDIIKEKFDHKKPEIYDNEAMKLLTHNQEILKHGIAVRGKKAVFITNVNDIMKLQEPDTNDITIP</sequence>
<keyword evidence="2" id="KW-1185">Reference proteome</keyword>
<evidence type="ECO:0008006" key="3">
    <source>
        <dbReference type="Google" id="ProtNLM"/>
    </source>
</evidence>
<evidence type="ECO:0000313" key="2">
    <source>
        <dbReference type="Proteomes" id="UP000198820"/>
    </source>
</evidence>
<gene>
    <name evidence="1" type="ORF">SAMN05421540_10411</name>
</gene>
<name>A0A1H3ZB01_9FLAO</name>
<dbReference type="STRING" id="908615.SAMN05421540_10411"/>
<dbReference type="RefSeq" id="WP_234953101.1">
    <property type="nucleotide sequence ID" value="NZ_FNQF01000004.1"/>
</dbReference>
<dbReference type="EMBL" id="FNQF01000004">
    <property type="protein sequence ID" value="SEA20688.1"/>
    <property type="molecule type" value="Genomic_DNA"/>
</dbReference>
<accession>A0A1H3ZB01</accession>
<proteinExistence type="predicted"/>
<reference evidence="1 2" key="1">
    <citation type="submission" date="2016-10" db="EMBL/GenBank/DDBJ databases">
        <authorList>
            <person name="de Groot N.N."/>
        </authorList>
    </citation>
    <scope>NUCLEOTIDE SEQUENCE [LARGE SCALE GENOMIC DNA]</scope>
    <source>
        <strain evidence="1 2">DSM 23581</strain>
    </source>
</reference>
<organism evidence="1 2">
    <name type="scientific">Psychroflexus halocasei</name>
    <dbReference type="NCBI Taxonomy" id="908615"/>
    <lineage>
        <taxon>Bacteria</taxon>
        <taxon>Pseudomonadati</taxon>
        <taxon>Bacteroidota</taxon>
        <taxon>Flavobacteriia</taxon>
        <taxon>Flavobacteriales</taxon>
        <taxon>Flavobacteriaceae</taxon>
        <taxon>Psychroflexus</taxon>
    </lineage>
</organism>
<dbReference type="Proteomes" id="UP000198820">
    <property type="component" value="Unassembled WGS sequence"/>
</dbReference>
<dbReference type="AlphaFoldDB" id="A0A1H3ZB01"/>
<protein>
    <recommendedName>
        <fullName evidence="3">Arsenate reductase</fullName>
    </recommendedName>
</protein>
<evidence type="ECO:0000313" key="1">
    <source>
        <dbReference type="EMBL" id="SEA20688.1"/>
    </source>
</evidence>